<protein>
    <recommendedName>
        <fullName evidence="4">Adenylate cyclase</fullName>
    </recommendedName>
</protein>
<feature type="transmembrane region" description="Helical" evidence="1">
    <location>
        <begin position="12"/>
        <end position="34"/>
    </location>
</feature>
<reference evidence="2" key="1">
    <citation type="submission" date="2022-03" db="EMBL/GenBank/DDBJ databases">
        <title>Identification of a novel bacterium isolated from mangrove sediments.</title>
        <authorList>
            <person name="Pan X."/>
        </authorList>
    </citation>
    <scope>NUCLEOTIDE SEQUENCE</scope>
    <source>
        <strain evidence="2">B2637</strain>
    </source>
</reference>
<organism evidence="2 3">
    <name type="scientific">Novosphingobium mangrovi</name>
    <name type="common">ex Hu et al. 2023</name>
    <dbReference type="NCBI Taxonomy" id="2930094"/>
    <lineage>
        <taxon>Bacteria</taxon>
        <taxon>Pseudomonadati</taxon>
        <taxon>Pseudomonadota</taxon>
        <taxon>Alphaproteobacteria</taxon>
        <taxon>Sphingomonadales</taxon>
        <taxon>Sphingomonadaceae</taxon>
        <taxon>Novosphingobium</taxon>
    </lineage>
</organism>
<keyword evidence="1" id="KW-0812">Transmembrane</keyword>
<evidence type="ECO:0000256" key="1">
    <source>
        <dbReference type="SAM" id="Phobius"/>
    </source>
</evidence>
<feature type="transmembrane region" description="Helical" evidence="1">
    <location>
        <begin position="46"/>
        <end position="70"/>
    </location>
</feature>
<accession>A0ABT0AI71</accession>
<proteinExistence type="predicted"/>
<feature type="transmembrane region" description="Helical" evidence="1">
    <location>
        <begin position="115"/>
        <end position="137"/>
    </location>
</feature>
<keyword evidence="1" id="KW-1133">Transmembrane helix</keyword>
<evidence type="ECO:0008006" key="4">
    <source>
        <dbReference type="Google" id="ProtNLM"/>
    </source>
</evidence>
<evidence type="ECO:0000313" key="3">
    <source>
        <dbReference type="Proteomes" id="UP001162802"/>
    </source>
</evidence>
<dbReference type="Proteomes" id="UP001162802">
    <property type="component" value="Unassembled WGS sequence"/>
</dbReference>
<keyword evidence="1" id="KW-0472">Membrane</keyword>
<evidence type="ECO:0000313" key="2">
    <source>
        <dbReference type="EMBL" id="MCJ1962896.1"/>
    </source>
</evidence>
<dbReference type="RefSeq" id="WP_243803212.1">
    <property type="nucleotide sequence ID" value="NZ_JALHAT010000071.1"/>
</dbReference>
<feature type="transmembrane region" description="Helical" evidence="1">
    <location>
        <begin position="82"/>
        <end position="103"/>
    </location>
</feature>
<name>A0ABT0AI71_9SPHN</name>
<sequence>MASLAPAKTKALSFWQKVALGIAAFDLFAFLQFTARGFVDVGAAPLWIHLHAAAMLAWLGFFVLQPTLIARGDVARHRQTGAIALILALGVVVLGAYSTYMSVATRHVPGFFAPSYFLTLNTINIATFGALVLGAVIALGRDITAHPRLIVGANVMILEPALGRLLPFPLMQPWGEFAVMVLQLGVLALVARHDLAQFGRVHRATLASLAAVAFSHTLVEMMGRLPAVHALAERIAQG</sequence>
<keyword evidence="3" id="KW-1185">Reference proteome</keyword>
<gene>
    <name evidence="2" type="ORF">MTR65_19615</name>
</gene>
<comment type="caution">
    <text evidence="2">The sequence shown here is derived from an EMBL/GenBank/DDBJ whole genome shotgun (WGS) entry which is preliminary data.</text>
</comment>
<dbReference type="EMBL" id="JALHAT010000071">
    <property type="protein sequence ID" value="MCJ1962896.1"/>
    <property type="molecule type" value="Genomic_DNA"/>
</dbReference>